<dbReference type="InterPro" id="IPR009875">
    <property type="entry name" value="PilZ_domain"/>
</dbReference>
<accession>A0A2K8U7L4</accession>
<proteinExistence type="predicted"/>
<dbReference type="GO" id="GO:0035438">
    <property type="term" value="F:cyclic-di-GMP binding"/>
    <property type="evidence" value="ECO:0007669"/>
    <property type="project" value="InterPro"/>
</dbReference>
<dbReference type="KEGG" id="tsy:THSYN_11625"/>
<protein>
    <submittedName>
        <fullName evidence="2">Pilus assembly protein PilZ</fullName>
    </submittedName>
</protein>
<name>A0A2K8U7L4_9GAMM</name>
<evidence type="ECO:0000259" key="1">
    <source>
        <dbReference type="Pfam" id="PF07238"/>
    </source>
</evidence>
<evidence type="ECO:0000313" key="2">
    <source>
        <dbReference type="EMBL" id="AUB81537.1"/>
    </source>
</evidence>
<dbReference type="Proteomes" id="UP000232638">
    <property type="component" value="Chromosome"/>
</dbReference>
<keyword evidence="3" id="KW-1185">Reference proteome</keyword>
<dbReference type="OrthoDB" id="8906365at2"/>
<dbReference type="EMBL" id="CP020370">
    <property type="protein sequence ID" value="AUB81537.1"/>
    <property type="molecule type" value="Genomic_DNA"/>
</dbReference>
<dbReference type="SUPFAM" id="SSF141371">
    <property type="entry name" value="PilZ domain-like"/>
    <property type="match status" value="1"/>
</dbReference>
<gene>
    <name evidence="2" type="ORF">THSYN_11625</name>
</gene>
<dbReference type="Pfam" id="PF07238">
    <property type="entry name" value="PilZ"/>
    <property type="match status" value="1"/>
</dbReference>
<sequence>MRRYIRHPTDCPVDVQLSEVVPPGREYLRNISRGGLCFRSLMALDIGATIHITIPVAQPVFETAGVVAWCEPTPDGFEVGVRFAGQDPRKHRIVEQVCQIENFKREIWMQDGRRLNGEEAALEWLRRQQV</sequence>
<feature type="domain" description="PilZ" evidence="1">
    <location>
        <begin position="2"/>
        <end position="96"/>
    </location>
</feature>
<reference evidence="2 3" key="1">
    <citation type="submission" date="2017-03" db="EMBL/GenBank/DDBJ databases">
        <title>Complete genome sequence of Candidatus 'Thiodictyon syntrophicum' sp. nov. strain Cad16T, a photolithoautotroph purple sulfur bacterium isolated from an alpine meromictic lake.</title>
        <authorList>
            <person name="Luedin S.M."/>
            <person name="Pothier J.F."/>
            <person name="Danza F."/>
            <person name="Storelli N."/>
            <person name="Wittwer M."/>
            <person name="Tonolla M."/>
        </authorList>
    </citation>
    <scope>NUCLEOTIDE SEQUENCE [LARGE SCALE GENOMIC DNA]</scope>
    <source>
        <strain evidence="2 3">Cad16T</strain>
    </source>
</reference>
<dbReference type="Gene3D" id="2.40.10.220">
    <property type="entry name" value="predicted glycosyltransferase like domains"/>
    <property type="match status" value="1"/>
</dbReference>
<dbReference type="AlphaFoldDB" id="A0A2K8U7L4"/>
<organism evidence="2 3">
    <name type="scientific">Candidatus Thiodictyon syntrophicum</name>
    <dbReference type="NCBI Taxonomy" id="1166950"/>
    <lineage>
        <taxon>Bacteria</taxon>
        <taxon>Pseudomonadati</taxon>
        <taxon>Pseudomonadota</taxon>
        <taxon>Gammaproteobacteria</taxon>
        <taxon>Chromatiales</taxon>
        <taxon>Chromatiaceae</taxon>
        <taxon>Thiodictyon</taxon>
    </lineage>
</organism>
<evidence type="ECO:0000313" key="3">
    <source>
        <dbReference type="Proteomes" id="UP000232638"/>
    </source>
</evidence>
<dbReference type="RefSeq" id="WP_100919305.1">
    <property type="nucleotide sequence ID" value="NZ_CP020370.1"/>
</dbReference>